<keyword evidence="4" id="KW-1185">Reference proteome</keyword>
<sequence>MFCTLEKPVIVPDQVLVLDWVFADGAPQKAEEQLLYRKFQEERRLRDEAMRRKAEKTAQMKAEAKEKTLKRFLLSQKHIVFTDPLDVRAGVQ</sequence>
<comment type="caution">
    <text evidence="3">The sequence shown here is derived from an EMBL/GenBank/DDBJ whole genome shotgun (WGS) entry which is preliminary data.</text>
</comment>
<evidence type="ECO:0000256" key="1">
    <source>
        <dbReference type="ARBA" id="ARBA00001478"/>
    </source>
</evidence>
<gene>
    <name evidence="3" type="ORF">VNO80_21606</name>
</gene>
<evidence type="ECO:0000313" key="4">
    <source>
        <dbReference type="Proteomes" id="UP001374584"/>
    </source>
</evidence>
<name>A0AAN9M6H0_PHACN</name>
<organism evidence="3 4">
    <name type="scientific">Phaseolus coccineus</name>
    <name type="common">Scarlet runner bean</name>
    <name type="synonym">Phaseolus multiflorus</name>
    <dbReference type="NCBI Taxonomy" id="3886"/>
    <lineage>
        <taxon>Eukaryota</taxon>
        <taxon>Viridiplantae</taxon>
        <taxon>Streptophyta</taxon>
        <taxon>Embryophyta</taxon>
        <taxon>Tracheophyta</taxon>
        <taxon>Spermatophyta</taxon>
        <taxon>Magnoliopsida</taxon>
        <taxon>eudicotyledons</taxon>
        <taxon>Gunneridae</taxon>
        <taxon>Pentapetalae</taxon>
        <taxon>rosids</taxon>
        <taxon>fabids</taxon>
        <taxon>Fabales</taxon>
        <taxon>Fabaceae</taxon>
        <taxon>Papilionoideae</taxon>
        <taxon>50 kb inversion clade</taxon>
        <taxon>NPAAA clade</taxon>
        <taxon>indigoferoid/millettioid clade</taxon>
        <taxon>Phaseoleae</taxon>
        <taxon>Phaseolus</taxon>
    </lineage>
</organism>
<comment type="catalytic activity">
    <reaction evidence="1">
        <text>[(1-&gt;4)-alpha-D-glucosyl](n) + ADP-alpha-D-glucose = [(1-&gt;4)-alpha-D-glucosyl](n+1) + ADP + H(+)</text>
        <dbReference type="Rhea" id="RHEA:18189"/>
        <dbReference type="Rhea" id="RHEA-COMP:9584"/>
        <dbReference type="Rhea" id="RHEA-COMP:9587"/>
        <dbReference type="ChEBI" id="CHEBI:15378"/>
        <dbReference type="ChEBI" id="CHEBI:15444"/>
        <dbReference type="ChEBI" id="CHEBI:57498"/>
        <dbReference type="ChEBI" id="CHEBI:456216"/>
        <dbReference type="EC" id="2.4.1.21"/>
    </reaction>
</comment>
<protein>
    <recommendedName>
        <fullName evidence="2">starch synthase</fullName>
        <ecNumber evidence="2">2.4.1.21</ecNumber>
    </recommendedName>
</protein>
<dbReference type="EC" id="2.4.1.21" evidence="2"/>
<dbReference type="EMBL" id="JAYMYR010000008">
    <property type="protein sequence ID" value="KAK7347079.1"/>
    <property type="molecule type" value="Genomic_DNA"/>
</dbReference>
<reference evidence="3 4" key="1">
    <citation type="submission" date="2024-01" db="EMBL/GenBank/DDBJ databases">
        <title>The genomes of 5 underutilized Papilionoideae crops provide insights into root nodulation and disease resistanc.</title>
        <authorList>
            <person name="Jiang F."/>
        </authorList>
    </citation>
    <scope>NUCLEOTIDE SEQUENCE [LARGE SCALE GENOMIC DNA]</scope>
    <source>
        <strain evidence="3">JINMINGXINNONG_FW02</strain>
        <tissue evidence="3">Leaves</tissue>
    </source>
</reference>
<accession>A0AAN9M6H0</accession>
<dbReference type="Proteomes" id="UP001374584">
    <property type="component" value="Unassembled WGS sequence"/>
</dbReference>
<proteinExistence type="predicted"/>
<dbReference type="PANTHER" id="PTHR46083:SF5">
    <property type="entry name" value="STARCH SYNTHASE 3, CHLOROPLASTIC_AMYLOPLASTIC"/>
    <property type="match status" value="1"/>
</dbReference>
<evidence type="ECO:0000256" key="2">
    <source>
        <dbReference type="ARBA" id="ARBA00012588"/>
    </source>
</evidence>
<dbReference type="PANTHER" id="PTHR46083">
    <property type="match status" value="1"/>
</dbReference>
<evidence type="ECO:0000313" key="3">
    <source>
        <dbReference type="EMBL" id="KAK7347079.1"/>
    </source>
</evidence>
<dbReference type="GO" id="GO:0009011">
    <property type="term" value="F:alpha-1,4-glucan glucosyltransferase (ADP-glucose donor) activity"/>
    <property type="evidence" value="ECO:0007669"/>
    <property type="project" value="UniProtKB-EC"/>
</dbReference>
<dbReference type="AlphaFoldDB" id="A0AAN9M6H0"/>